<dbReference type="AlphaFoldDB" id="A0ABD0UPE5"/>
<dbReference type="Proteomes" id="UP001552299">
    <property type="component" value="Unassembled WGS sequence"/>
</dbReference>
<reference evidence="1 2" key="1">
    <citation type="journal article" date="2024" name="Plant Biotechnol. J.">
        <title>Dendrobium thyrsiflorum genome and its molecular insights into genes involved in important horticultural traits.</title>
        <authorList>
            <person name="Chen B."/>
            <person name="Wang J.Y."/>
            <person name="Zheng P.J."/>
            <person name="Li K.L."/>
            <person name="Liang Y.M."/>
            <person name="Chen X.F."/>
            <person name="Zhang C."/>
            <person name="Zhao X."/>
            <person name="He X."/>
            <person name="Zhang G.Q."/>
            <person name="Liu Z.J."/>
            <person name="Xu Q."/>
        </authorList>
    </citation>
    <scope>NUCLEOTIDE SEQUENCE [LARGE SCALE GENOMIC DNA]</scope>
    <source>
        <strain evidence="1">GZMU011</strain>
    </source>
</reference>
<protein>
    <submittedName>
        <fullName evidence="1">Uncharacterized protein</fullName>
    </submittedName>
</protein>
<dbReference type="EMBL" id="JANQDX010000012">
    <property type="protein sequence ID" value="KAL0914490.1"/>
    <property type="molecule type" value="Genomic_DNA"/>
</dbReference>
<evidence type="ECO:0000313" key="2">
    <source>
        <dbReference type="Proteomes" id="UP001552299"/>
    </source>
</evidence>
<evidence type="ECO:0000313" key="1">
    <source>
        <dbReference type="EMBL" id="KAL0914490.1"/>
    </source>
</evidence>
<comment type="caution">
    <text evidence="1">The sequence shown here is derived from an EMBL/GenBank/DDBJ whole genome shotgun (WGS) entry which is preliminary data.</text>
</comment>
<accession>A0ABD0UPE5</accession>
<proteinExistence type="predicted"/>
<gene>
    <name evidence="1" type="ORF">M5K25_014839</name>
</gene>
<keyword evidence="2" id="KW-1185">Reference proteome</keyword>
<organism evidence="1 2">
    <name type="scientific">Dendrobium thyrsiflorum</name>
    <name type="common">Pinecone-like raceme dendrobium</name>
    <name type="synonym">Orchid</name>
    <dbReference type="NCBI Taxonomy" id="117978"/>
    <lineage>
        <taxon>Eukaryota</taxon>
        <taxon>Viridiplantae</taxon>
        <taxon>Streptophyta</taxon>
        <taxon>Embryophyta</taxon>
        <taxon>Tracheophyta</taxon>
        <taxon>Spermatophyta</taxon>
        <taxon>Magnoliopsida</taxon>
        <taxon>Liliopsida</taxon>
        <taxon>Asparagales</taxon>
        <taxon>Orchidaceae</taxon>
        <taxon>Epidendroideae</taxon>
        <taxon>Malaxideae</taxon>
        <taxon>Dendrobiinae</taxon>
        <taxon>Dendrobium</taxon>
    </lineage>
</organism>
<name>A0ABD0UPE5_DENTH</name>
<sequence>MEIERMKLCTSERNFRHGANEDAKGTITLSRGTKWSQTFTLFTGRRTNGKAAKQSLQGMPLRRKLHQSLGNRHLNYVNIHQQFIHSYTRTQPSSANQQIELQQALFISLLLFYRSPNLFSFRSQIRGPEDVQRLLLVVSRAVAVTTSSSPNSPEEDLSAHIDVSNGSPPILCVGARTNCNFS</sequence>